<reference evidence="2" key="1">
    <citation type="journal article" date="2014" name="Genome Announc.">
        <title>Draft Genome Sequence of Clostridium straminisolvens Strain JCM 21531T, Isolated from a Cellulose-Degrading Bacterial Community.</title>
        <authorList>
            <person name="Yuki M."/>
            <person name="Oshima K."/>
            <person name="Suda W."/>
            <person name="Sakamoto M."/>
            <person name="Kitamura K."/>
            <person name="Iida T."/>
            <person name="Hattori M."/>
            <person name="Ohkuma M."/>
        </authorList>
    </citation>
    <scope>NUCLEOTIDE SEQUENCE [LARGE SCALE GENOMIC DNA]</scope>
    <source>
        <strain evidence="2">JCM 21531</strain>
    </source>
</reference>
<dbReference type="Pfam" id="PF07833">
    <property type="entry name" value="Cu_amine_oxidN1"/>
    <property type="match status" value="1"/>
</dbReference>
<evidence type="ECO:0000313" key="2">
    <source>
        <dbReference type="EMBL" id="GAE89369.1"/>
    </source>
</evidence>
<keyword evidence="3" id="KW-1185">Reference proteome</keyword>
<protein>
    <recommendedName>
        <fullName evidence="1">Copper amine oxidase-like N-terminal domain-containing protein</fullName>
    </recommendedName>
</protein>
<name>W4V9E4_9FIRM</name>
<feature type="domain" description="Copper amine oxidase-like N-terminal" evidence="1">
    <location>
        <begin position="1"/>
        <end position="116"/>
    </location>
</feature>
<gene>
    <name evidence="2" type="ORF">JCM21531_2888</name>
</gene>
<dbReference type="Proteomes" id="UP000019109">
    <property type="component" value="Unassembled WGS sequence"/>
</dbReference>
<organism evidence="2 3">
    <name type="scientific">Acetivibrio straminisolvens JCM 21531</name>
    <dbReference type="NCBI Taxonomy" id="1294263"/>
    <lineage>
        <taxon>Bacteria</taxon>
        <taxon>Bacillati</taxon>
        <taxon>Bacillota</taxon>
        <taxon>Clostridia</taxon>
        <taxon>Eubacteriales</taxon>
        <taxon>Oscillospiraceae</taxon>
        <taxon>Acetivibrio</taxon>
    </lineage>
</organism>
<dbReference type="InterPro" id="IPR012854">
    <property type="entry name" value="Cu_amine_oxidase-like_N"/>
</dbReference>
<dbReference type="RefSeq" id="WP_243467538.1">
    <property type="nucleotide sequence ID" value="NZ_BAVR01000036.1"/>
</dbReference>
<dbReference type="EMBL" id="BAVR01000036">
    <property type="protein sequence ID" value="GAE89369.1"/>
    <property type="molecule type" value="Genomic_DNA"/>
</dbReference>
<dbReference type="AlphaFoldDB" id="W4V9E4"/>
<evidence type="ECO:0000259" key="1">
    <source>
        <dbReference type="Pfam" id="PF07833"/>
    </source>
</evidence>
<evidence type="ECO:0000313" key="3">
    <source>
        <dbReference type="Proteomes" id="UP000019109"/>
    </source>
</evidence>
<proteinExistence type="predicted"/>
<accession>W4V9E4</accession>
<comment type="caution">
    <text evidence="2">The sequence shown here is derived from an EMBL/GenBank/DDBJ whole genome shotgun (WGS) entry which is preliminary data.</text>
</comment>
<sequence>MTFEAYTINGNNYFKLRDFAQAVNKTEKNFEVKWDSKNNAINLISNKPYTPVGGELAKGDGKAKVANPTTSKIYKDGKEISLTAYTINGNNYFKLRDIAKAFNIGVTWDGTTNTIGIDTSIGYVEE</sequence>
<dbReference type="STRING" id="1294263.JCM21531_2888"/>